<feature type="chain" id="PRO_5035730566" evidence="2">
    <location>
        <begin position="22"/>
        <end position="430"/>
    </location>
</feature>
<name>A0A8S9ZG22_9BILA</name>
<organism evidence="3 4">
    <name type="scientific">Meloidogyne graminicola</name>
    <dbReference type="NCBI Taxonomy" id="189291"/>
    <lineage>
        <taxon>Eukaryota</taxon>
        <taxon>Metazoa</taxon>
        <taxon>Ecdysozoa</taxon>
        <taxon>Nematoda</taxon>
        <taxon>Chromadorea</taxon>
        <taxon>Rhabditida</taxon>
        <taxon>Tylenchina</taxon>
        <taxon>Tylenchomorpha</taxon>
        <taxon>Tylenchoidea</taxon>
        <taxon>Meloidogynidae</taxon>
        <taxon>Meloidogyninae</taxon>
        <taxon>Meloidogyne</taxon>
    </lineage>
</organism>
<dbReference type="AlphaFoldDB" id="A0A8S9ZG22"/>
<sequence length="430" mass="49906">MHNDHLYKIMSFFVFIFVVLAKEVERFRFGKGNVLMDEAQLQLAEDKDYSRDFEEDLFNAEHGDIYDEYLAKLPQFELHKLGKNLGWTQLPIVTRKKPLWSTPLSKTRPFNHHWARLYTKPPTVVSQKTTFPPTLSTTEAINKQKNKEKSQIINRGTIKTNLEKIKNETNLTTKITETIKINKEEEPTTLKTIISSIEKEEKENLIERLRKLIKQANLKGIFPSENRKVVVEVRSNVIAIKPSIEGDNSQNGMFALPRSWEIEEQNDSLAIQSWEKEHSRHAENSILSPPQNEFNERETSFTTQKFSTNTNLQFSTIKLSTTTTTKTSTTAKTFTPKKKSVIKPTFIHTEKHRHTGMFLKTLIKHVQHLTVEYWMQQKMENRVNIMTIVVRIASDNTCNCTYEVSGRDEEGCAIGFIYTCRRTQKSSNMI</sequence>
<comment type="caution">
    <text evidence="3">The sequence shown here is derived from an EMBL/GenBank/DDBJ whole genome shotgun (WGS) entry which is preliminary data.</text>
</comment>
<feature type="signal peptide" evidence="2">
    <location>
        <begin position="1"/>
        <end position="21"/>
    </location>
</feature>
<evidence type="ECO:0000313" key="3">
    <source>
        <dbReference type="EMBL" id="KAF7632264.1"/>
    </source>
</evidence>
<gene>
    <name evidence="3" type="ORF">Mgra_00008333</name>
</gene>
<dbReference type="EMBL" id="JABEBT010000107">
    <property type="protein sequence ID" value="KAF7632264.1"/>
    <property type="molecule type" value="Genomic_DNA"/>
</dbReference>
<reference evidence="3" key="1">
    <citation type="journal article" date="2020" name="Ecol. Evol.">
        <title>Genome structure and content of the rice root-knot nematode (Meloidogyne graminicola).</title>
        <authorList>
            <person name="Phan N.T."/>
            <person name="Danchin E.G.J."/>
            <person name="Klopp C."/>
            <person name="Perfus-Barbeoch L."/>
            <person name="Kozlowski D.K."/>
            <person name="Koutsovoulos G.D."/>
            <person name="Lopez-Roques C."/>
            <person name="Bouchez O."/>
            <person name="Zahm M."/>
            <person name="Besnard G."/>
            <person name="Bellafiore S."/>
        </authorList>
    </citation>
    <scope>NUCLEOTIDE SEQUENCE</scope>
    <source>
        <strain evidence="3">VN-18</strain>
    </source>
</reference>
<dbReference type="OrthoDB" id="5827518at2759"/>
<feature type="region of interest" description="Disordered" evidence="1">
    <location>
        <begin position="280"/>
        <end position="300"/>
    </location>
</feature>
<keyword evidence="2" id="KW-0732">Signal</keyword>
<dbReference type="Proteomes" id="UP000605970">
    <property type="component" value="Unassembled WGS sequence"/>
</dbReference>
<evidence type="ECO:0000256" key="1">
    <source>
        <dbReference type="SAM" id="MobiDB-lite"/>
    </source>
</evidence>
<evidence type="ECO:0000256" key="2">
    <source>
        <dbReference type="SAM" id="SignalP"/>
    </source>
</evidence>
<evidence type="ECO:0000313" key="4">
    <source>
        <dbReference type="Proteomes" id="UP000605970"/>
    </source>
</evidence>
<keyword evidence="4" id="KW-1185">Reference proteome</keyword>
<protein>
    <submittedName>
        <fullName evidence="3">Uncharacterized protein</fullName>
    </submittedName>
</protein>
<proteinExistence type="predicted"/>
<accession>A0A8S9ZG22</accession>